<proteinExistence type="predicted"/>
<feature type="region of interest" description="Disordered" evidence="1">
    <location>
        <begin position="69"/>
        <end position="90"/>
    </location>
</feature>
<evidence type="ECO:0000256" key="1">
    <source>
        <dbReference type="SAM" id="MobiDB-lite"/>
    </source>
</evidence>
<protein>
    <recommendedName>
        <fullName evidence="4">NB-ARC domain-containing protein</fullName>
    </recommendedName>
</protein>
<sequence length="90" mass="9203">MVLDNARDAGQVAPLLPGAPGCLAVVTSRNQLPGLVTGAGARPLRLDLLDAEQAQRLLASRLGTGQAEAAPADVAGWRSGAPVRPSAPRW</sequence>
<gene>
    <name evidence="2" type="ORF">Pa4123_06490</name>
</gene>
<name>A0ABQ5QN44_9ACTN</name>
<accession>A0ABQ5QN44</accession>
<evidence type="ECO:0000313" key="2">
    <source>
        <dbReference type="EMBL" id="GLH95377.1"/>
    </source>
</evidence>
<evidence type="ECO:0008006" key="4">
    <source>
        <dbReference type="Google" id="ProtNLM"/>
    </source>
</evidence>
<evidence type="ECO:0000313" key="3">
    <source>
        <dbReference type="Proteomes" id="UP001144280"/>
    </source>
</evidence>
<dbReference type="EMBL" id="BSDI01000002">
    <property type="protein sequence ID" value="GLH95377.1"/>
    <property type="molecule type" value="Genomic_DNA"/>
</dbReference>
<dbReference type="RefSeq" id="WP_281892376.1">
    <property type="nucleotide sequence ID" value="NZ_BSDI01000002.1"/>
</dbReference>
<organism evidence="2 3">
    <name type="scientific">Phytohabitans aurantiacus</name>
    <dbReference type="NCBI Taxonomy" id="3016789"/>
    <lineage>
        <taxon>Bacteria</taxon>
        <taxon>Bacillati</taxon>
        <taxon>Actinomycetota</taxon>
        <taxon>Actinomycetes</taxon>
        <taxon>Micromonosporales</taxon>
        <taxon>Micromonosporaceae</taxon>
    </lineage>
</organism>
<comment type="caution">
    <text evidence="2">The sequence shown here is derived from an EMBL/GenBank/DDBJ whole genome shotgun (WGS) entry which is preliminary data.</text>
</comment>
<reference evidence="2" key="1">
    <citation type="submission" date="2022-12" db="EMBL/GenBank/DDBJ databases">
        <title>New Phytohabitans aurantiacus sp. RD004123 nov., an actinomycete isolated from soil.</title>
        <authorList>
            <person name="Triningsih D.W."/>
            <person name="Harunari E."/>
            <person name="Igarashi Y."/>
        </authorList>
    </citation>
    <scope>NUCLEOTIDE SEQUENCE</scope>
    <source>
        <strain evidence="2">RD004123</strain>
    </source>
</reference>
<keyword evidence="3" id="KW-1185">Reference proteome</keyword>
<dbReference type="Proteomes" id="UP001144280">
    <property type="component" value="Unassembled WGS sequence"/>
</dbReference>